<dbReference type="Proteomes" id="UP000515160">
    <property type="component" value="Chromosome 2L"/>
</dbReference>
<proteinExistence type="predicted"/>
<accession>A0A6P8XR38</accession>
<organism evidence="3 4">
    <name type="scientific">Drosophila albomicans</name>
    <name type="common">Fruit fly</name>
    <dbReference type="NCBI Taxonomy" id="7291"/>
    <lineage>
        <taxon>Eukaryota</taxon>
        <taxon>Metazoa</taxon>
        <taxon>Ecdysozoa</taxon>
        <taxon>Arthropoda</taxon>
        <taxon>Hexapoda</taxon>
        <taxon>Insecta</taxon>
        <taxon>Pterygota</taxon>
        <taxon>Neoptera</taxon>
        <taxon>Endopterygota</taxon>
        <taxon>Diptera</taxon>
        <taxon>Brachycera</taxon>
        <taxon>Muscomorpha</taxon>
        <taxon>Ephydroidea</taxon>
        <taxon>Drosophilidae</taxon>
        <taxon>Drosophila</taxon>
    </lineage>
</organism>
<name>A0A6P8XR38_DROAB</name>
<evidence type="ECO:0000313" key="3">
    <source>
        <dbReference type="Proteomes" id="UP000515160"/>
    </source>
</evidence>
<sequence>MPQGSHSCCHEMDRRACKESTDAELAYGLGFLAAFRQLRFQWSPGGSVGRLPAGGSRSLLYRTNDDNSEECLNPTCNCDLPVEVRRPVCVVFDESDPISALERSFDFSSMSTQTIFVEHKSAQTDESLSQMSHQSTQYEDQGNFKKPAKKKTKKQAYPAAHYYPRSTRLSNESFDLPKRRNVLHRMLHWRQNFLQMPTISKGESPMAETWQNSDSIRKLVPEIYERLNELLKKVDKQETQVKQLHRAVDSIKQQGNNNFAENSIFTQKKLPFLQPVNTKRTCDAATWTSCNLSKSTLSKTRNSSAEKRSIKVEFAEQPNSNYMLEKQYSSECQLCVEKSQPVHDDLIEKVLQLIGKRNFEDIMITVLLRADNVYHVNVQEKQSKLNLGCLLATHEAIEKAAKRGFFNQFLTYSVTDVRNTVTPPTRPFGIPFEFVSQEETTENPIYVQDDPDPTHSAVREFITKVLRMPAEKINKA</sequence>
<dbReference type="AlphaFoldDB" id="A0A6P8XR38"/>
<dbReference type="GeneID" id="117565520"/>
<evidence type="ECO:0000313" key="4">
    <source>
        <dbReference type="RefSeq" id="XP_034100547.1"/>
    </source>
</evidence>
<feature type="compositionally biased region" description="Polar residues" evidence="2">
    <location>
        <begin position="124"/>
        <end position="140"/>
    </location>
</feature>
<protein>
    <submittedName>
        <fullName evidence="4">Uncharacterized protein LOC117565520 isoform X1</fullName>
    </submittedName>
</protein>
<feature type="coiled-coil region" evidence="1">
    <location>
        <begin position="227"/>
        <end position="254"/>
    </location>
</feature>
<keyword evidence="1" id="KW-0175">Coiled coil</keyword>
<keyword evidence="3" id="KW-1185">Reference proteome</keyword>
<evidence type="ECO:0000256" key="1">
    <source>
        <dbReference type="SAM" id="Coils"/>
    </source>
</evidence>
<feature type="region of interest" description="Disordered" evidence="2">
    <location>
        <begin position="122"/>
        <end position="153"/>
    </location>
</feature>
<evidence type="ECO:0000256" key="2">
    <source>
        <dbReference type="SAM" id="MobiDB-lite"/>
    </source>
</evidence>
<dbReference type="RefSeq" id="XP_034100547.1">
    <property type="nucleotide sequence ID" value="XM_034244656.2"/>
</dbReference>
<reference evidence="4" key="1">
    <citation type="submission" date="2025-08" db="UniProtKB">
        <authorList>
            <consortium name="RefSeq"/>
        </authorList>
    </citation>
    <scope>IDENTIFICATION</scope>
    <source>
        <strain evidence="4">15112-1751.03</strain>
        <tissue evidence="4">Whole Adult</tissue>
    </source>
</reference>
<gene>
    <name evidence="4" type="primary">LOC117565520</name>
</gene>
<dbReference type="OrthoDB" id="7860528at2759"/>